<dbReference type="KEGG" id="stac:ABII15_11290"/>
<dbReference type="AlphaFoldDB" id="A0AAU8IRI7"/>
<reference evidence="1" key="1">
    <citation type="submission" date="2024-06" db="EMBL/GenBank/DDBJ databases">
        <title>Streptomyces sp. strain HUAS MG91 genome sequences.</title>
        <authorList>
            <person name="Mo P."/>
        </authorList>
    </citation>
    <scope>NUCLEOTIDE SEQUENCE</scope>
    <source>
        <strain evidence="1">HUAS MG91</strain>
    </source>
</reference>
<protein>
    <submittedName>
        <fullName evidence="1">Uncharacterized protein</fullName>
    </submittedName>
</protein>
<proteinExistence type="predicted"/>
<name>A0AAU8IRI7_9ACTN</name>
<gene>
    <name evidence="1" type="ORF">ABII15_11290</name>
</gene>
<dbReference type="RefSeq" id="WP_353942162.1">
    <property type="nucleotide sequence ID" value="NZ_CP159534.1"/>
</dbReference>
<evidence type="ECO:0000313" key="1">
    <source>
        <dbReference type="EMBL" id="XCJ70522.1"/>
    </source>
</evidence>
<accession>A0AAU8IRI7</accession>
<organism evidence="1">
    <name type="scientific">Streptomyces tabacisoli</name>
    <dbReference type="NCBI Taxonomy" id="3156398"/>
    <lineage>
        <taxon>Bacteria</taxon>
        <taxon>Bacillati</taxon>
        <taxon>Actinomycetota</taxon>
        <taxon>Actinomycetes</taxon>
        <taxon>Kitasatosporales</taxon>
        <taxon>Streptomycetaceae</taxon>
        <taxon>Streptomyces</taxon>
    </lineage>
</organism>
<dbReference type="EMBL" id="CP159534">
    <property type="protein sequence ID" value="XCJ70522.1"/>
    <property type="molecule type" value="Genomic_DNA"/>
</dbReference>
<sequence length="252" mass="28296">MVELIRTLVEALTQGLPGLRGIQQEKRRRKLGAELFILYVRLNEAMLAADHIVRSLEIYVQRMGSHIARGDDRYALTAGNWIVGDVQKQIVNLTRISGLMTERGAALQIINPDAYNALHPLLSGKFNGLRVLLEIMRSGALPLGPTQEDIARATDFRDPAPRGRQHHMMSLMHELSPQWRESALTTSSEWGPSTYECVVQYLQERKPREQLTEIRTALEMLRAALEEHFTITDVLLEVGDSRLGSGSGGFID</sequence>